<keyword evidence="3" id="KW-1185">Reference proteome</keyword>
<organism evidence="2 3">
    <name type="scientific">Xanthocytophaga agilis</name>
    <dbReference type="NCBI Taxonomy" id="3048010"/>
    <lineage>
        <taxon>Bacteria</taxon>
        <taxon>Pseudomonadati</taxon>
        <taxon>Bacteroidota</taxon>
        <taxon>Cytophagia</taxon>
        <taxon>Cytophagales</taxon>
        <taxon>Rhodocytophagaceae</taxon>
        <taxon>Xanthocytophaga</taxon>
    </lineage>
</organism>
<keyword evidence="1" id="KW-0472">Membrane</keyword>
<evidence type="ECO:0000313" key="2">
    <source>
        <dbReference type="EMBL" id="MDJ1506519.1"/>
    </source>
</evidence>
<dbReference type="AlphaFoldDB" id="A0AAE3RA74"/>
<keyword evidence="1" id="KW-0812">Transmembrane</keyword>
<dbReference type="RefSeq" id="WP_314519501.1">
    <property type="nucleotide sequence ID" value="NZ_JASJOU010000023.1"/>
</dbReference>
<accession>A0AAE3RA74</accession>
<name>A0AAE3RA74_9BACT</name>
<evidence type="ECO:0000313" key="3">
    <source>
        <dbReference type="Proteomes" id="UP001232063"/>
    </source>
</evidence>
<gene>
    <name evidence="2" type="ORF">QNI22_38065</name>
</gene>
<keyword evidence="1" id="KW-1133">Transmembrane helix</keyword>
<comment type="caution">
    <text evidence="2">The sequence shown here is derived from an EMBL/GenBank/DDBJ whole genome shotgun (WGS) entry which is preliminary data.</text>
</comment>
<evidence type="ECO:0000256" key="1">
    <source>
        <dbReference type="SAM" id="Phobius"/>
    </source>
</evidence>
<dbReference type="Proteomes" id="UP001232063">
    <property type="component" value="Unassembled WGS sequence"/>
</dbReference>
<dbReference type="EMBL" id="JASJOU010000023">
    <property type="protein sequence ID" value="MDJ1506519.1"/>
    <property type="molecule type" value="Genomic_DNA"/>
</dbReference>
<protein>
    <submittedName>
        <fullName evidence="2">Uncharacterized protein</fullName>
    </submittedName>
</protein>
<proteinExistence type="predicted"/>
<reference evidence="2" key="1">
    <citation type="submission" date="2023-05" db="EMBL/GenBank/DDBJ databases">
        <authorList>
            <person name="Zhang X."/>
        </authorList>
    </citation>
    <scope>NUCLEOTIDE SEQUENCE</scope>
    <source>
        <strain evidence="2">BD1B2-1</strain>
    </source>
</reference>
<feature type="transmembrane region" description="Helical" evidence="1">
    <location>
        <begin position="5"/>
        <end position="23"/>
    </location>
</feature>
<feature type="transmembrane region" description="Helical" evidence="1">
    <location>
        <begin position="35"/>
        <end position="53"/>
    </location>
</feature>
<sequence length="141" mass="16794">MKKKVLLHIGGWAFAIGFISFSLFSSNRLSVQEKWLLVFLNFITAFLNTRSYIRHLKQFFLEENILVVKLLFQKERRYLLQNIQSWEESNYTSFGLDKDGRAIDIKLQDGKRIDLIDRYNQAEFEKLSEYLNENFQEAAKD</sequence>